<dbReference type="Pfam" id="PF00116">
    <property type="entry name" value="COX2"/>
    <property type="match status" value="1"/>
</dbReference>
<comment type="similarity">
    <text evidence="2 18">Belongs to the cytochrome c oxidase subunit 2 family.</text>
</comment>
<keyword evidence="6 18" id="KW-0679">Respiratory chain</keyword>
<evidence type="ECO:0000259" key="20">
    <source>
        <dbReference type="PROSITE" id="PS50857"/>
    </source>
</evidence>
<dbReference type="RefSeq" id="YP_010350246.1">
    <property type="nucleotide sequence ID" value="NC_062620.1"/>
</dbReference>
<evidence type="ECO:0000256" key="18">
    <source>
        <dbReference type="RuleBase" id="RU000457"/>
    </source>
</evidence>
<dbReference type="PROSITE" id="PS50857">
    <property type="entry name" value="COX2_CUA"/>
    <property type="match status" value="1"/>
</dbReference>
<dbReference type="EMBL" id="OK585072">
    <property type="protein sequence ID" value="UOK09626.1"/>
    <property type="molecule type" value="Genomic_DNA"/>
</dbReference>
<gene>
    <name evidence="22" type="primary">COX2</name>
</gene>
<comment type="subunit">
    <text evidence="3">Component of the cytochrome c oxidase (complex IV, CIV), a multisubunit enzyme composed of a catalytic core of 3 subunits and several supernumerary subunits. The complex exists as a monomer or a dimer and forms supercomplexes (SCs) in the inner mitochondrial membrane with ubiquinol-cytochrome c oxidoreductase (cytochrome b-c1 complex, complex III, CIII).</text>
</comment>
<dbReference type="InterPro" id="IPR014222">
    <property type="entry name" value="Cyt_c_oxidase_su2"/>
</dbReference>
<comment type="catalytic activity">
    <reaction evidence="17">
        <text>4 Fe(II)-[cytochrome c] + O2 + 8 H(+)(in) = 4 Fe(III)-[cytochrome c] + 2 H2O + 4 H(+)(out)</text>
        <dbReference type="Rhea" id="RHEA:11436"/>
        <dbReference type="Rhea" id="RHEA-COMP:10350"/>
        <dbReference type="Rhea" id="RHEA-COMP:14399"/>
        <dbReference type="ChEBI" id="CHEBI:15377"/>
        <dbReference type="ChEBI" id="CHEBI:15378"/>
        <dbReference type="ChEBI" id="CHEBI:15379"/>
        <dbReference type="ChEBI" id="CHEBI:29033"/>
        <dbReference type="ChEBI" id="CHEBI:29034"/>
        <dbReference type="EC" id="7.1.1.9"/>
    </reaction>
    <physiologicalReaction direction="left-to-right" evidence="17">
        <dbReference type="Rhea" id="RHEA:11437"/>
    </physiologicalReaction>
</comment>
<comment type="function">
    <text evidence="18">Component of the cytochrome c oxidase, the last enzyme in the mitochondrial electron transport chain which drives oxidative phosphorylation. The respiratory chain contains 3 multisubunit complexes succinate dehydrogenase (complex II, CII), ubiquinol-cytochrome c oxidoreductase (cytochrome b-c1 complex, complex III, CIII) and cytochrome c oxidase (complex IV, CIV), that cooperate to transfer electrons derived from NADH and succinate to molecular oxygen, creating an electrochemical gradient over the inner membrane that drives transmembrane transport and the ATP synthase. Cytochrome c oxidase is the component of the respiratory chain that catalyzes the reduction of oxygen to water. Electrons originating from reduced cytochrome c in the intermembrane space (IMS) are transferred via the dinuclear copper A center (CU(A)) of subunit 2 and heme A of subunit 1 to the active site in subunit 1, a binuclear center (BNC) formed by heme A3 and copper B (CU(B)). The BNC reduces molecular oxygen to 2 water molecules using 4 electrons from cytochrome c in the IMS and 4 protons from the mitochondrial matrix.</text>
</comment>
<dbReference type="Gene3D" id="1.10.287.90">
    <property type="match status" value="1"/>
</dbReference>
<evidence type="ECO:0000256" key="8">
    <source>
        <dbReference type="ARBA" id="ARBA00022723"/>
    </source>
</evidence>
<evidence type="ECO:0000256" key="2">
    <source>
        <dbReference type="ARBA" id="ARBA00007866"/>
    </source>
</evidence>
<dbReference type="PANTHER" id="PTHR22888:SF9">
    <property type="entry name" value="CYTOCHROME C OXIDASE SUBUNIT 2"/>
    <property type="match status" value="1"/>
</dbReference>
<reference evidence="22" key="1">
    <citation type="submission" date="2021-10" db="EMBL/GenBank/DDBJ databases">
        <title>Life History of the Giant Wood Moth Parasitoid Wasp (Virgulibracon endoxylaphagus).</title>
        <authorList>
            <person name="Thurman J.H."/>
        </authorList>
    </citation>
    <scope>NUCLEOTIDE SEQUENCE</scope>
</reference>
<dbReference type="PRINTS" id="PR01166">
    <property type="entry name" value="CYCOXIDASEII"/>
</dbReference>
<protein>
    <recommendedName>
        <fullName evidence="4 18">Cytochrome c oxidase subunit 2</fullName>
    </recommendedName>
</protein>
<accession>A0A8T9JE30</accession>
<dbReference type="NCBIfam" id="TIGR02866">
    <property type="entry name" value="CoxB"/>
    <property type="match status" value="1"/>
</dbReference>
<dbReference type="AlphaFoldDB" id="A0A8T9JE30"/>
<proteinExistence type="inferred from homology"/>
<feature type="domain" description="Cytochrome oxidase subunit II transmembrane region profile" evidence="21">
    <location>
        <begin position="1"/>
        <end position="91"/>
    </location>
</feature>
<dbReference type="InterPro" id="IPR008972">
    <property type="entry name" value="Cupredoxin"/>
</dbReference>
<evidence type="ECO:0000256" key="11">
    <source>
        <dbReference type="ARBA" id="ARBA00022967"/>
    </source>
</evidence>
<keyword evidence="16 18" id="KW-0472">Membrane</keyword>
<comment type="cofactor">
    <cofactor evidence="18">
        <name>Cu cation</name>
        <dbReference type="ChEBI" id="CHEBI:23378"/>
    </cofactor>
    <text evidence="18">Binds a copper A center.</text>
</comment>
<keyword evidence="12 18" id="KW-0249">Electron transport</keyword>
<dbReference type="GO" id="GO:0005507">
    <property type="term" value="F:copper ion binding"/>
    <property type="evidence" value="ECO:0007669"/>
    <property type="project" value="InterPro"/>
</dbReference>
<evidence type="ECO:0000313" key="22">
    <source>
        <dbReference type="EMBL" id="UOK09626.1"/>
    </source>
</evidence>
<evidence type="ECO:0000259" key="21">
    <source>
        <dbReference type="PROSITE" id="PS50999"/>
    </source>
</evidence>
<keyword evidence="13 19" id="KW-1133">Transmembrane helix</keyword>
<evidence type="ECO:0000256" key="15">
    <source>
        <dbReference type="ARBA" id="ARBA00023128"/>
    </source>
</evidence>
<dbReference type="InterPro" id="IPR001505">
    <property type="entry name" value="Copper_CuA"/>
</dbReference>
<dbReference type="InterPro" id="IPR011759">
    <property type="entry name" value="Cyt_c_oxidase_su2_TM_dom"/>
</dbReference>
<keyword evidence="9 18" id="KW-0999">Mitochondrion inner membrane</keyword>
<keyword evidence="11" id="KW-1278">Translocase</keyword>
<feature type="transmembrane region" description="Helical" evidence="19">
    <location>
        <begin position="26"/>
        <end position="47"/>
    </location>
</feature>
<evidence type="ECO:0000256" key="4">
    <source>
        <dbReference type="ARBA" id="ARBA00015946"/>
    </source>
</evidence>
<geneLocation type="mitochondrion" evidence="22"/>
<dbReference type="PROSITE" id="PS50999">
    <property type="entry name" value="COX2_TM"/>
    <property type="match status" value="1"/>
</dbReference>
<dbReference type="GO" id="GO:0042773">
    <property type="term" value="P:ATP synthesis coupled electron transport"/>
    <property type="evidence" value="ECO:0007669"/>
    <property type="project" value="TreeGrafter"/>
</dbReference>
<keyword evidence="15 18" id="KW-0496">Mitochondrion</keyword>
<evidence type="ECO:0000256" key="10">
    <source>
        <dbReference type="ARBA" id="ARBA00022842"/>
    </source>
</evidence>
<evidence type="ECO:0000256" key="3">
    <source>
        <dbReference type="ARBA" id="ARBA00011164"/>
    </source>
</evidence>
<sequence>MLYWDLMNFQDHNSYIKLMMTELHDLIFMVLMMIMLFILYLIMWFFLNKFINKNILHNQLIETIWTMIPMLILMFMVVPSLKILYMSEEMINPFLTLKILGHQWYWSYEYSEFKKIEFDSFMMMDFNNKYFRLLEVDNRLIVPFKLNIRNLISSVDVIHSWCIPSLGVKLDAIPGRLNQCYMNLNRLGVYFGQCSEICGLNHSFMPISIESVNLNTFINWLKLF</sequence>
<evidence type="ECO:0000256" key="19">
    <source>
        <dbReference type="SAM" id="Phobius"/>
    </source>
</evidence>
<dbReference type="CDD" id="cd13912">
    <property type="entry name" value="CcO_II_C"/>
    <property type="match status" value="1"/>
</dbReference>
<evidence type="ECO:0000256" key="13">
    <source>
        <dbReference type="ARBA" id="ARBA00022989"/>
    </source>
</evidence>
<evidence type="ECO:0000256" key="6">
    <source>
        <dbReference type="ARBA" id="ARBA00022660"/>
    </source>
</evidence>
<dbReference type="Gene3D" id="2.60.40.420">
    <property type="entry name" value="Cupredoxins - blue copper proteins"/>
    <property type="match status" value="1"/>
</dbReference>
<dbReference type="InterPro" id="IPR045187">
    <property type="entry name" value="CcO_II"/>
</dbReference>
<feature type="domain" description="Cytochrome oxidase subunit II copper A binding" evidence="20">
    <location>
        <begin position="92"/>
        <end position="223"/>
    </location>
</feature>
<evidence type="ECO:0000256" key="5">
    <source>
        <dbReference type="ARBA" id="ARBA00022448"/>
    </source>
</evidence>
<dbReference type="Pfam" id="PF02790">
    <property type="entry name" value="COX2_TM"/>
    <property type="match status" value="1"/>
</dbReference>
<comment type="subcellular location">
    <subcellularLocation>
        <location evidence="1 18">Mitochondrion inner membrane</location>
        <topology evidence="1 18">Multi-pass membrane protein</topology>
    </subcellularLocation>
</comment>
<keyword evidence="8 18" id="KW-0479">Metal-binding</keyword>
<keyword evidence="10" id="KW-0460">Magnesium</keyword>
<keyword evidence="7 18" id="KW-0812">Transmembrane</keyword>
<name>A0A8T9JE30_9HYME</name>
<dbReference type="InterPro" id="IPR002429">
    <property type="entry name" value="CcO_II-like_C"/>
</dbReference>
<organism evidence="22">
    <name type="scientific">Virgulibracon endoxylaphagus</name>
    <dbReference type="NCBI Taxonomy" id="2933211"/>
    <lineage>
        <taxon>Eukaryota</taxon>
        <taxon>Metazoa</taxon>
        <taxon>Ecdysozoa</taxon>
        <taxon>Arthropoda</taxon>
        <taxon>Hexapoda</taxon>
        <taxon>Insecta</taxon>
        <taxon>Pterygota</taxon>
        <taxon>Neoptera</taxon>
        <taxon>Endopterygota</taxon>
        <taxon>Hymenoptera</taxon>
        <taxon>Apocrita</taxon>
        <taxon>Ichneumonoidea</taxon>
        <taxon>Braconidae</taxon>
        <taxon>Braconinae</taxon>
        <taxon>Virgulibracon</taxon>
    </lineage>
</organism>
<dbReference type="InterPro" id="IPR034210">
    <property type="entry name" value="CcO_II_C"/>
</dbReference>
<dbReference type="GeneID" id="71882537"/>
<keyword evidence="14 18" id="KW-0186">Copper</keyword>
<dbReference type="CTD" id="4513"/>
<evidence type="ECO:0000256" key="7">
    <source>
        <dbReference type="ARBA" id="ARBA00022692"/>
    </source>
</evidence>
<dbReference type="FunFam" id="2.60.40.420:FF:000001">
    <property type="entry name" value="Cytochrome c oxidase subunit 2"/>
    <property type="match status" value="1"/>
</dbReference>
<evidence type="ECO:0000256" key="16">
    <source>
        <dbReference type="ARBA" id="ARBA00023136"/>
    </source>
</evidence>
<dbReference type="GO" id="GO:0016491">
    <property type="term" value="F:oxidoreductase activity"/>
    <property type="evidence" value="ECO:0007669"/>
    <property type="project" value="InterPro"/>
</dbReference>
<evidence type="ECO:0000256" key="12">
    <source>
        <dbReference type="ARBA" id="ARBA00022982"/>
    </source>
</evidence>
<dbReference type="PROSITE" id="PS00078">
    <property type="entry name" value="COX2"/>
    <property type="match status" value="1"/>
</dbReference>
<evidence type="ECO:0000256" key="14">
    <source>
        <dbReference type="ARBA" id="ARBA00023008"/>
    </source>
</evidence>
<dbReference type="GO" id="GO:0005743">
    <property type="term" value="C:mitochondrial inner membrane"/>
    <property type="evidence" value="ECO:0007669"/>
    <property type="project" value="UniProtKB-SubCell"/>
</dbReference>
<dbReference type="InterPro" id="IPR036257">
    <property type="entry name" value="Cyt_c_oxidase_su2_TM_sf"/>
</dbReference>
<evidence type="ECO:0000256" key="9">
    <source>
        <dbReference type="ARBA" id="ARBA00022792"/>
    </source>
</evidence>
<dbReference type="SUPFAM" id="SSF49503">
    <property type="entry name" value="Cupredoxins"/>
    <property type="match status" value="1"/>
</dbReference>
<dbReference type="SUPFAM" id="SSF81464">
    <property type="entry name" value="Cytochrome c oxidase subunit II-like, transmembrane region"/>
    <property type="match status" value="1"/>
</dbReference>
<keyword evidence="5 18" id="KW-0813">Transport</keyword>
<dbReference type="GO" id="GO:0004129">
    <property type="term" value="F:cytochrome-c oxidase activity"/>
    <property type="evidence" value="ECO:0007669"/>
    <property type="project" value="UniProtKB-EC"/>
</dbReference>
<evidence type="ECO:0000256" key="17">
    <source>
        <dbReference type="ARBA" id="ARBA00049512"/>
    </source>
</evidence>
<evidence type="ECO:0000256" key="1">
    <source>
        <dbReference type="ARBA" id="ARBA00004448"/>
    </source>
</evidence>
<dbReference type="PANTHER" id="PTHR22888">
    <property type="entry name" value="CYTOCHROME C OXIDASE, SUBUNIT II"/>
    <property type="match status" value="1"/>
</dbReference>